<sequence>MKLIFNNGMDIRECLVMNRRVFEENVLNEAVNVKDKIDEIHLIGNINLLQNAHKLVLHIVEEDVQEVKDFAKQEGILWAKYSLTLAFKLEWLQAIRRTLWKFLREYNTLSEKNNSNEDFYQLESKINGLIDLFLNGFFIHYSKYKDELIESQQKLVDNLSVPIIPITSSVCILPLIGTIDTNRANTIEEKVLFEIGKLRIETLILDLSGIAEMDSDAIKHFIKLLDGVSMMGAKSVLTGLRPEVVRNMVNLDITFGSRADIKASLQVAIRDYLKSDISTERNIHLEEITD</sequence>
<proteinExistence type="predicted"/>
<dbReference type="Gene3D" id="3.30.750.24">
    <property type="entry name" value="STAS domain"/>
    <property type="match status" value="1"/>
</dbReference>
<dbReference type="EMBL" id="JBHUHQ010000013">
    <property type="protein sequence ID" value="MFD2044139.1"/>
    <property type="molecule type" value="Genomic_DNA"/>
</dbReference>
<dbReference type="InterPro" id="IPR051932">
    <property type="entry name" value="Bact_StressResp_Reg"/>
</dbReference>
<evidence type="ECO:0000313" key="4">
    <source>
        <dbReference type="Proteomes" id="UP001597383"/>
    </source>
</evidence>
<feature type="domain" description="STAS" evidence="2">
    <location>
        <begin position="160"/>
        <end position="272"/>
    </location>
</feature>
<dbReference type="Proteomes" id="UP001597383">
    <property type="component" value="Unassembled WGS sequence"/>
</dbReference>
<accession>A0ABW4VWX3</accession>
<dbReference type="PANTHER" id="PTHR33745">
    <property type="entry name" value="RSBT ANTAGONIST PROTEIN RSBS-RELATED"/>
    <property type="match status" value="1"/>
</dbReference>
<evidence type="ECO:0000313" key="3">
    <source>
        <dbReference type="EMBL" id="MFD2044139.1"/>
    </source>
</evidence>
<dbReference type="InterPro" id="IPR002645">
    <property type="entry name" value="STAS_dom"/>
</dbReference>
<dbReference type="RefSeq" id="WP_377555730.1">
    <property type="nucleotide sequence ID" value="NZ_JBHUHQ010000013.1"/>
</dbReference>
<reference evidence="4" key="1">
    <citation type="journal article" date="2019" name="Int. J. Syst. Evol. Microbiol.">
        <title>The Global Catalogue of Microorganisms (GCM) 10K type strain sequencing project: providing services to taxonomists for standard genome sequencing and annotation.</title>
        <authorList>
            <consortium name="The Broad Institute Genomics Platform"/>
            <consortium name="The Broad Institute Genome Sequencing Center for Infectious Disease"/>
            <person name="Wu L."/>
            <person name="Ma J."/>
        </authorList>
    </citation>
    <scope>NUCLEOTIDE SEQUENCE [LARGE SCALE GENOMIC DNA]</scope>
    <source>
        <strain evidence="4">R28</strain>
    </source>
</reference>
<dbReference type="CDD" id="cd07041">
    <property type="entry name" value="STAS_RsbR_RsbS_like"/>
    <property type="match status" value="1"/>
</dbReference>
<organism evidence="3 4">
    <name type="scientific">Ornithinibacillus salinisoli</name>
    <dbReference type="NCBI Taxonomy" id="1848459"/>
    <lineage>
        <taxon>Bacteria</taxon>
        <taxon>Bacillati</taxon>
        <taxon>Bacillota</taxon>
        <taxon>Bacilli</taxon>
        <taxon>Bacillales</taxon>
        <taxon>Bacillaceae</taxon>
        <taxon>Ornithinibacillus</taxon>
    </lineage>
</organism>
<dbReference type="InterPro" id="IPR036513">
    <property type="entry name" value="STAS_dom_sf"/>
</dbReference>
<dbReference type="PROSITE" id="PS50801">
    <property type="entry name" value="STAS"/>
    <property type="match status" value="1"/>
</dbReference>
<evidence type="ECO:0000259" key="2">
    <source>
        <dbReference type="PROSITE" id="PS50801"/>
    </source>
</evidence>
<dbReference type="PANTHER" id="PTHR33745:SF3">
    <property type="entry name" value="RSBT CO-ANTAGONIST PROTEIN RSBRC"/>
    <property type="match status" value="1"/>
</dbReference>
<dbReference type="Pfam" id="PF01740">
    <property type="entry name" value="STAS"/>
    <property type="match status" value="1"/>
</dbReference>
<comment type="caution">
    <text evidence="3">The sequence shown here is derived from an EMBL/GenBank/DDBJ whole genome shotgun (WGS) entry which is preliminary data.</text>
</comment>
<keyword evidence="4" id="KW-1185">Reference proteome</keyword>
<protein>
    <submittedName>
        <fullName evidence="3">STAS domain-containing protein</fullName>
    </submittedName>
</protein>
<dbReference type="SUPFAM" id="SSF52091">
    <property type="entry name" value="SpoIIaa-like"/>
    <property type="match status" value="1"/>
</dbReference>
<name>A0ABW4VWX3_9BACI</name>
<gene>
    <name evidence="3" type="ORF">ACFSJF_07675</name>
</gene>
<evidence type="ECO:0000256" key="1">
    <source>
        <dbReference type="ARBA" id="ARBA00022553"/>
    </source>
</evidence>
<keyword evidence="1" id="KW-0597">Phosphoprotein</keyword>